<comment type="similarity">
    <text evidence="1">Belongs to the thioredoxin family. DsbA subfamily.</text>
</comment>
<organism evidence="9 10">
    <name type="scientific">Brachybacterium kimchii</name>
    <dbReference type="NCBI Taxonomy" id="2942909"/>
    <lineage>
        <taxon>Bacteria</taxon>
        <taxon>Bacillati</taxon>
        <taxon>Actinomycetota</taxon>
        <taxon>Actinomycetes</taxon>
        <taxon>Micrococcales</taxon>
        <taxon>Dermabacteraceae</taxon>
        <taxon>Brachybacterium</taxon>
    </lineage>
</organism>
<keyword evidence="5" id="KW-0676">Redox-active center</keyword>
<dbReference type="PROSITE" id="PS51352">
    <property type="entry name" value="THIOREDOXIN_2"/>
    <property type="match status" value="1"/>
</dbReference>
<feature type="transmembrane region" description="Helical" evidence="7">
    <location>
        <begin position="7"/>
        <end position="25"/>
    </location>
</feature>
<reference evidence="9" key="1">
    <citation type="submission" date="2022-05" db="EMBL/GenBank/DDBJ databases">
        <title>Genomic analysis of Brachybacterium sp. CBA3104.</title>
        <authorList>
            <person name="Roh S.W."/>
            <person name="Kim Y.B."/>
            <person name="Kim Y."/>
        </authorList>
    </citation>
    <scope>NUCLEOTIDE SEQUENCE</scope>
    <source>
        <strain evidence="9">CBA3104</strain>
    </source>
</reference>
<evidence type="ECO:0000256" key="5">
    <source>
        <dbReference type="ARBA" id="ARBA00023284"/>
    </source>
</evidence>
<dbReference type="Gene3D" id="3.40.30.10">
    <property type="entry name" value="Glutaredoxin"/>
    <property type="match status" value="1"/>
</dbReference>
<dbReference type="InterPro" id="IPR036249">
    <property type="entry name" value="Thioredoxin-like_sf"/>
</dbReference>
<keyword evidence="10" id="KW-1185">Reference proteome</keyword>
<keyword evidence="7" id="KW-0812">Transmembrane</keyword>
<dbReference type="SUPFAM" id="SSF52833">
    <property type="entry name" value="Thioredoxin-like"/>
    <property type="match status" value="1"/>
</dbReference>
<evidence type="ECO:0000256" key="6">
    <source>
        <dbReference type="SAM" id="MobiDB-lite"/>
    </source>
</evidence>
<evidence type="ECO:0000313" key="9">
    <source>
        <dbReference type="EMBL" id="UQN30612.1"/>
    </source>
</evidence>
<name>A0ABY4N7S9_9MICO</name>
<dbReference type="PANTHER" id="PTHR13887">
    <property type="entry name" value="GLUTATHIONE S-TRANSFERASE KAPPA"/>
    <property type="match status" value="1"/>
</dbReference>
<proteinExistence type="inferred from homology"/>
<keyword evidence="3" id="KW-0560">Oxidoreductase</keyword>
<keyword evidence="7" id="KW-1133">Transmembrane helix</keyword>
<evidence type="ECO:0000256" key="2">
    <source>
        <dbReference type="ARBA" id="ARBA00022729"/>
    </source>
</evidence>
<keyword evidence="7" id="KW-0472">Membrane</keyword>
<keyword evidence="4" id="KW-1015">Disulfide bond</keyword>
<dbReference type="PANTHER" id="PTHR13887:SF14">
    <property type="entry name" value="DISULFIDE BOND FORMATION PROTEIN D"/>
    <property type="match status" value="1"/>
</dbReference>
<dbReference type="RefSeq" id="WP_239201698.1">
    <property type="nucleotide sequence ID" value="NZ_CP097218.1"/>
</dbReference>
<evidence type="ECO:0000256" key="4">
    <source>
        <dbReference type="ARBA" id="ARBA00023157"/>
    </source>
</evidence>
<dbReference type="Pfam" id="PF13462">
    <property type="entry name" value="Thioredoxin_4"/>
    <property type="match status" value="1"/>
</dbReference>
<dbReference type="InterPro" id="IPR012336">
    <property type="entry name" value="Thioredoxin-like_fold"/>
</dbReference>
<accession>A0ABY4N7S9</accession>
<sequence length="216" mass="23708">MSRSTKLTLGLIAVAALMLTGFLIIPDTGRDAPATEEASDTASPQLLREDSPRLSEGSSEVVFVEYLDFECEACLSLYPTVEELRAEYGDKVTFVVRYLPLHGNSTEAAQAAEAAKDQGAFEEMYKALFDNATEWGHQQTSQRELFFSYAEEIGLDMERFEQVYDDPSTAERIEQSAADAQALGVTGTPTFFVDGKRLEPTRVEDLTDPLDAALAG</sequence>
<evidence type="ECO:0000256" key="1">
    <source>
        <dbReference type="ARBA" id="ARBA00005791"/>
    </source>
</evidence>
<dbReference type="EMBL" id="CP097218">
    <property type="protein sequence ID" value="UQN30612.1"/>
    <property type="molecule type" value="Genomic_DNA"/>
</dbReference>
<dbReference type="Proteomes" id="UP001055868">
    <property type="component" value="Chromosome"/>
</dbReference>
<keyword evidence="2" id="KW-0732">Signal</keyword>
<feature type="region of interest" description="Disordered" evidence="6">
    <location>
        <begin position="30"/>
        <end position="53"/>
    </location>
</feature>
<evidence type="ECO:0000256" key="7">
    <source>
        <dbReference type="SAM" id="Phobius"/>
    </source>
</evidence>
<evidence type="ECO:0000259" key="8">
    <source>
        <dbReference type="PROSITE" id="PS51352"/>
    </source>
</evidence>
<feature type="domain" description="Thioredoxin" evidence="8">
    <location>
        <begin position="26"/>
        <end position="215"/>
    </location>
</feature>
<evidence type="ECO:0000313" key="10">
    <source>
        <dbReference type="Proteomes" id="UP001055868"/>
    </source>
</evidence>
<dbReference type="InterPro" id="IPR013766">
    <property type="entry name" value="Thioredoxin_domain"/>
</dbReference>
<gene>
    <name evidence="9" type="ORF">M4486_04720</name>
</gene>
<evidence type="ECO:0000256" key="3">
    <source>
        <dbReference type="ARBA" id="ARBA00023002"/>
    </source>
</evidence>
<protein>
    <submittedName>
        <fullName evidence="9">DsbA family protein</fullName>
    </submittedName>
</protein>